<dbReference type="PANTHER" id="PTHR11946">
    <property type="entry name" value="VALYL-TRNA SYNTHETASES"/>
    <property type="match status" value="1"/>
</dbReference>
<dbReference type="GO" id="GO:0002161">
    <property type="term" value="F:aminoacyl-tRNA deacylase activity"/>
    <property type="evidence" value="ECO:0007669"/>
    <property type="project" value="InterPro"/>
</dbReference>
<dbReference type="InterPro" id="IPR009008">
    <property type="entry name" value="Val/Leu/Ile-tRNA-synth_edit"/>
</dbReference>
<dbReference type="InterPro" id="IPR033705">
    <property type="entry name" value="Anticodon_Ia_Val"/>
</dbReference>
<evidence type="ECO:0000256" key="3">
    <source>
        <dbReference type="ARBA" id="ARBA00022598"/>
    </source>
</evidence>
<dbReference type="SUPFAM" id="SSF50677">
    <property type="entry name" value="ValRS/IleRS/LeuRS editing domain"/>
    <property type="match status" value="1"/>
</dbReference>
<comment type="similarity">
    <text evidence="10">Belongs to the class-I aminoacyl-tRNA synthetase family.</text>
</comment>
<dbReference type="PANTHER" id="PTHR11946:SF93">
    <property type="entry name" value="VALINE--TRNA LIGASE, CHLOROPLASTIC_MITOCHONDRIAL 2"/>
    <property type="match status" value="1"/>
</dbReference>
<dbReference type="InterPro" id="IPR009080">
    <property type="entry name" value="tRNAsynth_Ia_anticodon-bd"/>
</dbReference>
<keyword evidence="5 10" id="KW-0067">ATP-binding</keyword>
<dbReference type="GO" id="GO:0006438">
    <property type="term" value="P:valyl-tRNA aminoacylation"/>
    <property type="evidence" value="ECO:0007669"/>
    <property type="project" value="UniProtKB-UniRule"/>
</dbReference>
<dbReference type="Pfam" id="PF08264">
    <property type="entry name" value="Anticodon_1"/>
    <property type="match status" value="1"/>
</dbReference>
<dbReference type="SUPFAM" id="SSF52374">
    <property type="entry name" value="Nucleotidylyl transferase"/>
    <property type="match status" value="1"/>
</dbReference>
<evidence type="ECO:0000256" key="9">
    <source>
        <dbReference type="NCBIfam" id="TIGR00422"/>
    </source>
</evidence>
<dbReference type="AlphaFoldDB" id="A0A2M7QF45"/>
<reference evidence="14" key="1">
    <citation type="submission" date="2017-09" db="EMBL/GenBank/DDBJ databases">
        <title>Depth-based differentiation of microbial function through sediment-hosted aquifers and enrichment of novel symbionts in the deep terrestrial subsurface.</title>
        <authorList>
            <person name="Probst A.J."/>
            <person name="Ladd B."/>
            <person name="Jarett J.K."/>
            <person name="Geller-Mcgrath D.E."/>
            <person name="Sieber C.M.K."/>
            <person name="Emerson J.B."/>
            <person name="Anantharaman K."/>
            <person name="Thomas B.C."/>
            <person name="Malmstrom R."/>
            <person name="Stieglmeier M."/>
            <person name="Klingl A."/>
            <person name="Woyke T."/>
            <person name="Ryan C.M."/>
            <person name="Banfield J.F."/>
        </authorList>
    </citation>
    <scope>NUCLEOTIDE SEQUENCE [LARGE SCALE GENOMIC DNA]</scope>
</reference>
<keyword evidence="2" id="KW-0963">Cytoplasm</keyword>
<evidence type="ECO:0000259" key="12">
    <source>
        <dbReference type="Pfam" id="PF08264"/>
    </source>
</evidence>
<dbReference type="Pfam" id="PF00133">
    <property type="entry name" value="tRNA-synt_1"/>
    <property type="match status" value="1"/>
</dbReference>
<dbReference type="InterPro" id="IPR013155">
    <property type="entry name" value="M/V/L/I-tRNA-synth_anticd-bd"/>
</dbReference>
<dbReference type="Gene3D" id="1.10.730.10">
    <property type="entry name" value="Isoleucyl-tRNA Synthetase, Domain 1"/>
    <property type="match status" value="1"/>
</dbReference>
<keyword evidence="3 10" id="KW-0436">Ligase</keyword>
<protein>
    <recommendedName>
        <fullName evidence="1 9">Valine--tRNA ligase</fullName>
        <ecNumber evidence="1 9">6.1.1.9</ecNumber>
    </recommendedName>
</protein>
<keyword evidence="7 10" id="KW-0030">Aminoacyl-tRNA synthetase</keyword>
<feature type="domain" description="Aminoacyl-tRNA synthetase class Ia" evidence="11">
    <location>
        <begin position="15"/>
        <end position="577"/>
    </location>
</feature>
<dbReference type="GO" id="GO:0005524">
    <property type="term" value="F:ATP binding"/>
    <property type="evidence" value="ECO:0007669"/>
    <property type="project" value="UniProtKB-KW"/>
</dbReference>
<comment type="catalytic activity">
    <reaction evidence="8">
        <text>tRNA(Val) + L-valine + ATP = L-valyl-tRNA(Val) + AMP + diphosphate</text>
        <dbReference type="Rhea" id="RHEA:10704"/>
        <dbReference type="Rhea" id="RHEA-COMP:9672"/>
        <dbReference type="Rhea" id="RHEA-COMP:9708"/>
        <dbReference type="ChEBI" id="CHEBI:30616"/>
        <dbReference type="ChEBI" id="CHEBI:33019"/>
        <dbReference type="ChEBI" id="CHEBI:57762"/>
        <dbReference type="ChEBI" id="CHEBI:78442"/>
        <dbReference type="ChEBI" id="CHEBI:78537"/>
        <dbReference type="ChEBI" id="CHEBI:456215"/>
        <dbReference type="EC" id="6.1.1.9"/>
    </reaction>
</comment>
<dbReference type="Gene3D" id="3.40.50.620">
    <property type="entry name" value="HUPs"/>
    <property type="match status" value="2"/>
</dbReference>
<evidence type="ECO:0000259" key="11">
    <source>
        <dbReference type="Pfam" id="PF00133"/>
    </source>
</evidence>
<evidence type="ECO:0000256" key="5">
    <source>
        <dbReference type="ARBA" id="ARBA00022840"/>
    </source>
</evidence>
<dbReference type="Proteomes" id="UP000230108">
    <property type="component" value="Unassembled WGS sequence"/>
</dbReference>
<dbReference type="InterPro" id="IPR002300">
    <property type="entry name" value="aa-tRNA-synth_Ia"/>
</dbReference>
<dbReference type="InterPro" id="IPR014729">
    <property type="entry name" value="Rossmann-like_a/b/a_fold"/>
</dbReference>
<evidence type="ECO:0000256" key="2">
    <source>
        <dbReference type="ARBA" id="ARBA00022490"/>
    </source>
</evidence>
<evidence type="ECO:0000256" key="4">
    <source>
        <dbReference type="ARBA" id="ARBA00022741"/>
    </source>
</evidence>
<dbReference type="EMBL" id="PFLF01000011">
    <property type="protein sequence ID" value="PIY69478.1"/>
    <property type="molecule type" value="Genomic_DNA"/>
</dbReference>
<dbReference type="NCBIfam" id="TIGR00422">
    <property type="entry name" value="valS"/>
    <property type="match status" value="1"/>
</dbReference>
<dbReference type="GO" id="GO:0004832">
    <property type="term" value="F:valine-tRNA ligase activity"/>
    <property type="evidence" value="ECO:0007669"/>
    <property type="project" value="UniProtKB-UniRule"/>
</dbReference>
<keyword evidence="4 10" id="KW-0547">Nucleotide-binding</keyword>
<dbReference type="CDD" id="cd07962">
    <property type="entry name" value="Anticodon_Ia_Val"/>
    <property type="match status" value="1"/>
</dbReference>
<evidence type="ECO:0000256" key="6">
    <source>
        <dbReference type="ARBA" id="ARBA00022917"/>
    </source>
</evidence>
<dbReference type="PRINTS" id="PR00986">
    <property type="entry name" value="TRNASYNTHVAL"/>
</dbReference>
<dbReference type="SUPFAM" id="SSF47323">
    <property type="entry name" value="Anticodon-binding domain of a subclass of class I aminoacyl-tRNA synthetases"/>
    <property type="match status" value="1"/>
</dbReference>
<evidence type="ECO:0000313" key="13">
    <source>
        <dbReference type="EMBL" id="PIY69478.1"/>
    </source>
</evidence>
<dbReference type="PROSITE" id="PS00178">
    <property type="entry name" value="AA_TRNA_LIGASE_I"/>
    <property type="match status" value="1"/>
</dbReference>
<sequence length="723" mass="83463">MVMDSKFIPAEFEEKIYAFWEKNNLFKAVTDPQKKPFSIVLPPPNANGNLHVGHAMYAYEDIMIRHHIMKGYSAWWVMGLDHAGFETQFVFEKELKKQGKSRFDFGREELFQMILNYVNENKKNIKGQLRRLGFALDFSREKFTMDAKVVAIVHQTFKKLFEKGLVYRANRLVNYCTNCGTSFSDLEVESVEKEGALYYINYPVKGGGFIQIATTRPETMLGDVAVMVNPKDKRYKDLIGKKAILPIINREIPIIADEYVDMKFGTGAVKVTPNHDFNDFEIGKKHNLSYPAILGFNGKIQNTNSVYDGLRVFSAREKILEELKANNLFVKEGKHPMVVKTCYKCKRALEPLPKEQWYIKVKPLADAVKKIVKKKETVVYPKRFERQLNLILDNFIDWNISRQVVWGIRIPAYMCQKMTNDKSQITNQSQNSNHKDQNWFVSLEKPEKCQICGACDFKQDEDTFDTWFSSAQWPFATLQTEGKEYFNYFYPTSVMETGHDILRAWVARMMMIGLFVTGTTPFKTVFLHGMVRDGKGQKMSKSKGNVINPLVLVDKYGADALRAALIFGTKEGGDVALSEQKVIGMRNFANKVWNMGRLIQMSKITNDKLPITNQVPNSNNKIIEEMEKEVTELKKKHMKLMDLYRFSQALEGVYEFIWHRFADYYLEELKEEIRNGNMEVLKSVTSVYMDSITMLHPFMPFVTEALAHELLGGETSLLQIGYK</sequence>
<dbReference type="GO" id="GO:0005829">
    <property type="term" value="C:cytosol"/>
    <property type="evidence" value="ECO:0007669"/>
    <property type="project" value="TreeGrafter"/>
</dbReference>
<evidence type="ECO:0000256" key="10">
    <source>
        <dbReference type="RuleBase" id="RU363035"/>
    </source>
</evidence>
<keyword evidence="6 10" id="KW-0648">Protein biosynthesis</keyword>
<organism evidence="13 14">
    <name type="scientific">Candidatus Roizmanbacteria bacterium CG_4_10_14_0_8_um_filter_39_9</name>
    <dbReference type="NCBI Taxonomy" id="1974829"/>
    <lineage>
        <taxon>Bacteria</taxon>
        <taxon>Candidatus Roizmaniibacteriota</taxon>
    </lineage>
</organism>
<proteinExistence type="inferred from homology"/>
<evidence type="ECO:0000256" key="8">
    <source>
        <dbReference type="ARBA" id="ARBA00047552"/>
    </source>
</evidence>
<gene>
    <name evidence="13" type="ORF">COY90_00395</name>
</gene>
<dbReference type="EC" id="6.1.1.9" evidence="1 9"/>
<dbReference type="InterPro" id="IPR002303">
    <property type="entry name" value="Valyl-tRNA_ligase"/>
</dbReference>
<accession>A0A2M7QF45</accession>
<evidence type="ECO:0000256" key="7">
    <source>
        <dbReference type="ARBA" id="ARBA00023146"/>
    </source>
</evidence>
<dbReference type="NCBIfam" id="NF004349">
    <property type="entry name" value="PRK05729.1"/>
    <property type="match status" value="1"/>
</dbReference>
<dbReference type="InterPro" id="IPR001412">
    <property type="entry name" value="aa-tRNA-synth_I_CS"/>
</dbReference>
<comment type="caution">
    <text evidence="13">The sequence shown here is derived from an EMBL/GenBank/DDBJ whole genome shotgun (WGS) entry which is preliminary data.</text>
</comment>
<evidence type="ECO:0000256" key="1">
    <source>
        <dbReference type="ARBA" id="ARBA00013169"/>
    </source>
</evidence>
<name>A0A2M7QF45_9BACT</name>
<feature type="domain" description="Methionyl/Valyl/Leucyl/Isoleucyl-tRNA synthetase anticodon-binding" evidence="12">
    <location>
        <begin position="626"/>
        <end position="718"/>
    </location>
</feature>
<evidence type="ECO:0000313" key="14">
    <source>
        <dbReference type="Proteomes" id="UP000230108"/>
    </source>
</evidence>